<dbReference type="CDD" id="cd01392">
    <property type="entry name" value="HTH_LacI"/>
    <property type="match status" value="1"/>
</dbReference>
<dbReference type="PROSITE" id="PS50943">
    <property type="entry name" value="HTH_CROC1"/>
    <property type="match status" value="1"/>
</dbReference>
<sequence length="336" mass="37127">MDMREIAKLAGVSSATVSRVINGSSLVRPETVERVRKVIDEVKFFPNNSATTLKYGRSGTYGLIIPDITNPFFPEFIKSFEGIVVENDQEMLMATTDFHSGRMQQSIRRMLIRKVDGVALLASEIETEPFEDLIQNRVPLVTMDRGHIGNGLSDVAINNKSGMDQALRHLKDLRHKKIGYIGGFAGLTISDHRVEAFMRALKRVDIVPRPEFIKVGNYRITGGMTAMTELLSLKDRPTAVLAANDLTAIGGMRAAMKMGFSIPGDLSIIGFDDIDMSDIVHPPLTTLRLSRHELAKVFFDALEHLKSNPHAQGEQLSVKTSLVVRESTGPAPKRSV</sequence>
<feature type="domain" description="HTH lacI-type" evidence="5">
    <location>
        <begin position="1"/>
        <end position="55"/>
    </location>
</feature>
<dbReference type="SMART" id="SM00354">
    <property type="entry name" value="HTH_LACI"/>
    <property type="match status" value="1"/>
</dbReference>
<dbReference type="PROSITE" id="PS00356">
    <property type="entry name" value="HTH_LACI_1"/>
    <property type="match status" value="1"/>
</dbReference>
<dbReference type="GO" id="GO:0000976">
    <property type="term" value="F:transcription cis-regulatory region binding"/>
    <property type="evidence" value="ECO:0007669"/>
    <property type="project" value="TreeGrafter"/>
</dbReference>
<dbReference type="CDD" id="cd06267">
    <property type="entry name" value="PBP1_LacI_sugar_binding-like"/>
    <property type="match status" value="1"/>
</dbReference>
<dbReference type="SUPFAM" id="SSF47413">
    <property type="entry name" value="lambda repressor-like DNA-binding domains"/>
    <property type="match status" value="1"/>
</dbReference>
<evidence type="ECO:0000256" key="3">
    <source>
        <dbReference type="ARBA" id="ARBA00023125"/>
    </source>
</evidence>
<dbReference type="Gene3D" id="3.40.50.2300">
    <property type="match status" value="2"/>
</dbReference>
<reference evidence="7 8" key="1">
    <citation type="submission" date="2020-08" db="EMBL/GenBank/DDBJ databases">
        <title>Genomic Encyclopedia of Type Strains, Phase IV (KMG-V): Genome sequencing to study the core and pangenomes of soil and plant-associated prokaryotes.</title>
        <authorList>
            <person name="Whitman W."/>
        </authorList>
    </citation>
    <scope>NUCLEOTIDE SEQUENCE [LARGE SCALE GENOMIC DNA]</scope>
    <source>
        <strain evidence="7 8">X5P3</strain>
    </source>
</reference>
<keyword evidence="2" id="KW-0805">Transcription regulation</keyword>
<dbReference type="PANTHER" id="PTHR30146:SF148">
    <property type="entry name" value="HTH-TYPE TRANSCRIPTIONAL REPRESSOR PURR-RELATED"/>
    <property type="match status" value="1"/>
</dbReference>
<dbReference type="AlphaFoldDB" id="A0A7W8E9T1"/>
<organism evidence="7 8">
    <name type="scientific">Granulicella mallensis</name>
    <dbReference type="NCBI Taxonomy" id="940614"/>
    <lineage>
        <taxon>Bacteria</taxon>
        <taxon>Pseudomonadati</taxon>
        <taxon>Acidobacteriota</taxon>
        <taxon>Terriglobia</taxon>
        <taxon>Terriglobales</taxon>
        <taxon>Acidobacteriaceae</taxon>
        <taxon>Granulicella</taxon>
    </lineage>
</organism>
<comment type="caution">
    <text evidence="7">The sequence shown here is derived from an EMBL/GenBank/DDBJ whole genome shotgun (WGS) entry which is preliminary data.</text>
</comment>
<feature type="domain" description="HTH cro/C1-type" evidence="6">
    <location>
        <begin position="3"/>
        <end position="45"/>
    </location>
</feature>
<evidence type="ECO:0000259" key="5">
    <source>
        <dbReference type="PROSITE" id="PS50932"/>
    </source>
</evidence>
<keyword evidence="4" id="KW-0804">Transcription</keyword>
<evidence type="ECO:0000313" key="8">
    <source>
        <dbReference type="Proteomes" id="UP000584867"/>
    </source>
</evidence>
<keyword evidence="3" id="KW-0238">DNA-binding</keyword>
<evidence type="ECO:0000256" key="1">
    <source>
        <dbReference type="ARBA" id="ARBA00022491"/>
    </source>
</evidence>
<dbReference type="InterPro" id="IPR001387">
    <property type="entry name" value="Cro/C1-type_HTH"/>
</dbReference>
<gene>
    <name evidence="7" type="ORF">HDF15_002433</name>
</gene>
<protein>
    <submittedName>
        <fullName evidence="7">LacI family transcriptional regulator</fullName>
    </submittedName>
</protein>
<accession>A0A7W8E9T1</accession>
<dbReference type="InterPro" id="IPR000843">
    <property type="entry name" value="HTH_LacI"/>
</dbReference>
<name>A0A7W8E9T1_9BACT</name>
<dbReference type="SUPFAM" id="SSF53822">
    <property type="entry name" value="Periplasmic binding protein-like I"/>
    <property type="match status" value="1"/>
</dbReference>
<dbReference type="PANTHER" id="PTHR30146">
    <property type="entry name" value="LACI-RELATED TRANSCRIPTIONAL REPRESSOR"/>
    <property type="match status" value="1"/>
</dbReference>
<dbReference type="Gene3D" id="1.10.260.40">
    <property type="entry name" value="lambda repressor-like DNA-binding domains"/>
    <property type="match status" value="1"/>
</dbReference>
<dbReference type="RefSeq" id="WP_184255695.1">
    <property type="nucleotide sequence ID" value="NZ_JACHIO010000009.1"/>
</dbReference>
<dbReference type="Proteomes" id="UP000584867">
    <property type="component" value="Unassembled WGS sequence"/>
</dbReference>
<dbReference type="InterPro" id="IPR028082">
    <property type="entry name" value="Peripla_BP_I"/>
</dbReference>
<dbReference type="InterPro" id="IPR010982">
    <property type="entry name" value="Lambda_DNA-bd_dom_sf"/>
</dbReference>
<evidence type="ECO:0000313" key="7">
    <source>
        <dbReference type="EMBL" id="MBB5064082.1"/>
    </source>
</evidence>
<evidence type="ECO:0000256" key="2">
    <source>
        <dbReference type="ARBA" id="ARBA00023015"/>
    </source>
</evidence>
<proteinExistence type="predicted"/>
<evidence type="ECO:0000256" key="4">
    <source>
        <dbReference type="ARBA" id="ARBA00023163"/>
    </source>
</evidence>
<dbReference type="PROSITE" id="PS50932">
    <property type="entry name" value="HTH_LACI_2"/>
    <property type="match status" value="1"/>
</dbReference>
<dbReference type="Pfam" id="PF13377">
    <property type="entry name" value="Peripla_BP_3"/>
    <property type="match status" value="1"/>
</dbReference>
<dbReference type="GO" id="GO:0003700">
    <property type="term" value="F:DNA-binding transcription factor activity"/>
    <property type="evidence" value="ECO:0007669"/>
    <property type="project" value="TreeGrafter"/>
</dbReference>
<evidence type="ECO:0000259" key="6">
    <source>
        <dbReference type="PROSITE" id="PS50943"/>
    </source>
</evidence>
<keyword evidence="1" id="KW-0678">Repressor</keyword>
<dbReference type="InterPro" id="IPR046335">
    <property type="entry name" value="LacI/GalR-like_sensor"/>
</dbReference>
<dbReference type="Pfam" id="PF00356">
    <property type="entry name" value="LacI"/>
    <property type="match status" value="1"/>
</dbReference>
<dbReference type="EMBL" id="JACHIO010000009">
    <property type="protein sequence ID" value="MBB5064082.1"/>
    <property type="molecule type" value="Genomic_DNA"/>
</dbReference>